<feature type="compositionally biased region" description="Low complexity" evidence="5">
    <location>
        <begin position="81"/>
        <end position="98"/>
    </location>
</feature>
<dbReference type="InterPro" id="IPR009057">
    <property type="entry name" value="Homeodomain-like_sf"/>
</dbReference>
<feature type="compositionally biased region" description="Basic and acidic residues" evidence="5">
    <location>
        <begin position="243"/>
        <end position="283"/>
    </location>
</feature>
<feature type="region of interest" description="Disordered" evidence="5">
    <location>
        <begin position="220"/>
        <end position="293"/>
    </location>
</feature>
<dbReference type="InterPro" id="IPR006447">
    <property type="entry name" value="Myb_dom_plants"/>
</dbReference>
<keyword evidence="3" id="KW-0804">Transcription</keyword>
<evidence type="ECO:0000256" key="5">
    <source>
        <dbReference type="SAM" id="MobiDB-lite"/>
    </source>
</evidence>
<feature type="domain" description="HTH myb-type" evidence="8">
    <location>
        <begin position="102"/>
        <end position="151"/>
    </location>
</feature>
<feature type="region of interest" description="Disordered" evidence="5">
    <location>
        <begin position="1"/>
        <end position="105"/>
    </location>
</feature>
<dbReference type="NCBIfam" id="TIGR01557">
    <property type="entry name" value="myb_SHAQKYF"/>
    <property type="match status" value="1"/>
</dbReference>
<keyword evidence="4" id="KW-0539">Nucleus</keyword>
<evidence type="ECO:0008006" key="10">
    <source>
        <dbReference type="Google" id="ProtNLM"/>
    </source>
</evidence>
<dbReference type="InterPro" id="IPR017930">
    <property type="entry name" value="Myb_dom"/>
</dbReference>
<reference evidence="9" key="1">
    <citation type="submission" date="2021-01" db="EMBL/GenBank/DDBJ databases">
        <authorList>
            <person name="Corre E."/>
            <person name="Pelletier E."/>
            <person name="Niang G."/>
            <person name="Scheremetjew M."/>
            <person name="Finn R."/>
            <person name="Kale V."/>
            <person name="Holt S."/>
            <person name="Cochrane G."/>
            <person name="Meng A."/>
            <person name="Brown T."/>
            <person name="Cohen L."/>
        </authorList>
    </citation>
    <scope>NUCLEOTIDE SEQUENCE</scope>
    <source>
        <strain evidence="9">GSBS06</strain>
    </source>
</reference>
<evidence type="ECO:0000259" key="8">
    <source>
        <dbReference type="PROSITE" id="PS51294"/>
    </source>
</evidence>
<dbReference type="Gene3D" id="1.10.10.60">
    <property type="entry name" value="Homeodomain-like"/>
    <property type="match status" value="1"/>
</dbReference>
<organism evidence="9">
    <name type="scientific">Aplanochytrium stocchinoi</name>
    <dbReference type="NCBI Taxonomy" id="215587"/>
    <lineage>
        <taxon>Eukaryota</taxon>
        <taxon>Sar</taxon>
        <taxon>Stramenopiles</taxon>
        <taxon>Bigyra</taxon>
        <taxon>Labyrinthulomycetes</taxon>
        <taxon>Thraustochytrida</taxon>
        <taxon>Thraustochytriidae</taxon>
        <taxon>Aplanochytrium</taxon>
    </lineage>
</organism>
<proteinExistence type="predicted"/>
<keyword evidence="1" id="KW-0805">Transcription regulation</keyword>
<dbReference type="PROSITE" id="PS51294">
    <property type="entry name" value="HTH_MYB"/>
    <property type="match status" value="1"/>
</dbReference>
<feature type="region of interest" description="Disordered" evidence="5">
    <location>
        <begin position="150"/>
        <end position="179"/>
    </location>
</feature>
<dbReference type="InterPro" id="IPR017884">
    <property type="entry name" value="SANT_dom"/>
</dbReference>
<dbReference type="EMBL" id="HBIN01023141">
    <property type="protein sequence ID" value="CAE0447839.1"/>
    <property type="molecule type" value="Transcribed_RNA"/>
</dbReference>
<evidence type="ECO:0000259" key="7">
    <source>
        <dbReference type="PROSITE" id="PS51293"/>
    </source>
</evidence>
<evidence type="ECO:0000256" key="3">
    <source>
        <dbReference type="ARBA" id="ARBA00023163"/>
    </source>
</evidence>
<evidence type="ECO:0000259" key="6">
    <source>
        <dbReference type="PROSITE" id="PS50090"/>
    </source>
</evidence>
<dbReference type="SUPFAM" id="SSF46689">
    <property type="entry name" value="Homeodomain-like"/>
    <property type="match status" value="1"/>
</dbReference>
<gene>
    <name evidence="9" type="ORF">ASTO00021_LOCUS17803</name>
</gene>
<feature type="compositionally biased region" description="Basic and acidic residues" evidence="5">
    <location>
        <begin position="150"/>
        <end position="165"/>
    </location>
</feature>
<evidence type="ECO:0000256" key="1">
    <source>
        <dbReference type="ARBA" id="ARBA00023015"/>
    </source>
</evidence>
<dbReference type="AlphaFoldDB" id="A0A7S3V2Q5"/>
<feature type="domain" description="SANT" evidence="7">
    <location>
        <begin position="103"/>
        <end position="155"/>
    </location>
</feature>
<protein>
    <recommendedName>
        <fullName evidence="10">HTH myb-type domain-containing protein</fullName>
    </recommendedName>
</protein>
<dbReference type="PANTHER" id="PTHR12802:SF155">
    <property type="entry name" value="DEUBIQUITINASE MYSM1"/>
    <property type="match status" value="1"/>
</dbReference>
<dbReference type="PROSITE" id="PS50090">
    <property type="entry name" value="MYB_LIKE"/>
    <property type="match status" value="1"/>
</dbReference>
<feature type="domain" description="Myb-like" evidence="6">
    <location>
        <begin position="96"/>
        <end position="147"/>
    </location>
</feature>
<evidence type="ECO:0000313" key="9">
    <source>
        <dbReference type="EMBL" id="CAE0447839.1"/>
    </source>
</evidence>
<dbReference type="InterPro" id="IPR001005">
    <property type="entry name" value="SANT/Myb"/>
</dbReference>
<sequence>MAADPDEASSALIAKLLQEDGGGGMFNPSYSGYDYGDFSDEEDEKPKRKRKKKNAKKKKNSGASPQKKRTKKVTKKENDSNKTNANANGNGNDGNTKKFTPRRWTDDEEKLFLEGLELHGRDWRKISEHMDGSRDHKNVASHAQKHFIKLYRDDKPLPDKVRESGEGYTLSGKPLDPHSSAGRAYGALVLGEDSNSAENNGKPSARAINDMLLAKARQDGSIDLSSQVRPGESRGKVPLTEGEIVKHEEQNRKIEEEKQKMKDAAEKEKVLQKKKKKAEEWAKKASSCSSFIR</sequence>
<accession>A0A7S3V2Q5</accession>
<keyword evidence="2" id="KW-0238">DNA-binding</keyword>
<name>A0A7S3V2Q5_9STRA</name>
<dbReference type="PROSITE" id="PS51293">
    <property type="entry name" value="SANT"/>
    <property type="match status" value="1"/>
</dbReference>
<dbReference type="GO" id="GO:0003677">
    <property type="term" value="F:DNA binding"/>
    <property type="evidence" value="ECO:0007669"/>
    <property type="project" value="UniProtKB-KW"/>
</dbReference>
<dbReference type="Pfam" id="PF00249">
    <property type="entry name" value="Myb_DNA-binding"/>
    <property type="match status" value="1"/>
</dbReference>
<evidence type="ECO:0000256" key="2">
    <source>
        <dbReference type="ARBA" id="ARBA00023125"/>
    </source>
</evidence>
<evidence type="ECO:0000256" key="4">
    <source>
        <dbReference type="ARBA" id="ARBA00023242"/>
    </source>
</evidence>
<dbReference type="CDD" id="cd00167">
    <property type="entry name" value="SANT"/>
    <property type="match status" value="1"/>
</dbReference>
<dbReference type="SMART" id="SM00717">
    <property type="entry name" value="SANT"/>
    <property type="match status" value="1"/>
</dbReference>
<feature type="compositionally biased region" description="Basic residues" evidence="5">
    <location>
        <begin position="47"/>
        <end position="74"/>
    </location>
</feature>
<dbReference type="PANTHER" id="PTHR12802">
    <property type="entry name" value="SWI/SNF COMPLEX-RELATED"/>
    <property type="match status" value="1"/>
</dbReference>